<evidence type="ECO:0000256" key="1">
    <source>
        <dbReference type="ARBA" id="ARBA00022737"/>
    </source>
</evidence>
<proteinExistence type="predicted"/>
<dbReference type="Gene3D" id="3.40.50.300">
    <property type="entry name" value="P-loop containing nucleotide triphosphate hydrolases"/>
    <property type="match status" value="1"/>
</dbReference>
<keyword evidence="1" id="KW-0677">Repeat</keyword>
<dbReference type="Proteomes" id="UP001140091">
    <property type="component" value="Unassembled WGS sequence"/>
</dbReference>
<comment type="caution">
    <text evidence="4">The sequence shown here is derived from an EMBL/GenBank/DDBJ whole genome shotgun (WGS) entry which is preliminary data.</text>
</comment>
<feature type="non-terminal residue" evidence="4">
    <location>
        <position position="722"/>
    </location>
</feature>
<accession>A0A9W8JU57</accession>
<dbReference type="SUPFAM" id="SSF52540">
    <property type="entry name" value="P-loop containing nucleoside triphosphate hydrolases"/>
    <property type="match status" value="1"/>
</dbReference>
<dbReference type="OrthoDB" id="5967843at2759"/>
<evidence type="ECO:0000259" key="3">
    <source>
        <dbReference type="Pfam" id="PF24883"/>
    </source>
</evidence>
<dbReference type="InterPro" id="IPR027417">
    <property type="entry name" value="P-loop_NTPase"/>
</dbReference>
<reference evidence="4" key="1">
    <citation type="submission" date="2022-06" db="EMBL/GenBank/DDBJ databases">
        <title>Genome Sequence of Candolleomyces eurysporus.</title>
        <authorList>
            <person name="Buettner E."/>
        </authorList>
    </citation>
    <scope>NUCLEOTIDE SEQUENCE</scope>
    <source>
        <strain evidence="4">VTCC 930004</strain>
    </source>
</reference>
<gene>
    <name evidence="4" type="ORF">H1R20_g254</name>
</gene>
<dbReference type="PANTHER" id="PTHR10039">
    <property type="entry name" value="AMELOGENIN"/>
    <property type="match status" value="1"/>
</dbReference>
<evidence type="ECO:0000256" key="2">
    <source>
        <dbReference type="SAM" id="MobiDB-lite"/>
    </source>
</evidence>
<protein>
    <recommendedName>
        <fullName evidence="3">Nephrocystin 3-like N-terminal domain-containing protein</fullName>
    </recommendedName>
</protein>
<feature type="domain" description="Nephrocystin 3-like N-terminal" evidence="3">
    <location>
        <begin position="118"/>
        <end position="275"/>
    </location>
</feature>
<dbReference type="Pfam" id="PF24883">
    <property type="entry name" value="NPHP3_N"/>
    <property type="match status" value="1"/>
</dbReference>
<dbReference type="PANTHER" id="PTHR10039:SF14">
    <property type="entry name" value="NACHT DOMAIN-CONTAINING PROTEIN"/>
    <property type="match status" value="1"/>
</dbReference>
<dbReference type="InterPro" id="IPR056884">
    <property type="entry name" value="NPHP3-like_N"/>
</dbReference>
<sequence length="722" mass="81928">MANRVNSRFSPYPQRPARGTTDDGEVQGHRGGTRNRNHLARDTLLPIPQTVFFQQGSQGPIFNGPIAGGVTHNHAPNIDVFQILCNHSATGAMHDSNERYPPPLCHPGTREAVVVRIKDWYGYQQGPGKPIMWVHAPAGYGKTAIAGTISKILEEIEGLDFNPLGATFFFWRTSAERNNPTRFIITIAHQLAISIPELKPHIANAVSQSPLILKKALEIQLIKLIVEPFQALGDLKHIPNRLVIIDGLDECINSEQELRAAKKYAEDQEIVQVRVLDLIHALQSHHLPLSFLILSRPEAWIKHHIESRSFTDLVEVVDLYTVGDHMNDVEKYVRAELSRIAAKIGDVEWPTESIVHNFVRKTNGHMVYASTVIRHINDPYDDPRKRLKDILDAPTNSNPGFAKSASFSSLYKLYSQIMESCPESNRSLMVEVLEDTIITTDWFWDSNVLPRALHVFDSLSSRAAGCGARAIRGLHAVVRVSDSPNEFTPSPRPRNPFVHSSFVEFLTNPDLSFDFAVDKKKGARRLLWNCLECMSTIDSQSKIEEDHLQFACYFFQPLWVTSWSIEKDAQLLQDEYVEVVKKLLTIDLTTCLIKVTQYPNSPLLNRIPKIFSPEFVDSLEHLSKESDPLYQQAVTHVLSSTRRAMHHLCHEPVVYFSDRQVLLYYLEGLYYRSENSNQRKSDEVTQALSNFRPASSISAWDMTSSFLSHIRPILDYIRQNNL</sequence>
<organism evidence="4 5">
    <name type="scientific">Candolleomyces eurysporus</name>
    <dbReference type="NCBI Taxonomy" id="2828524"/>
    <lineage>
        <taxon>Eukaryota</taxon>
        <taxon>Fungi</taxon>
        <taxon>Dikarya</taxon>
        <taxon>Basidiomycota</taxon>
        <taxon>Agaricomycotina</taxon>
        <taxon>Agaricomycetes</taxon>
        <taxon>Agaricomycetidae</taxon>
        <taxon>Agaricales</taxon>
        <taxon>Agaricineae</taxon>
        <taxon>Psathyrellaceae</taxon>
        <taxon>Candolleomyces</taxon>
    </lineage>
</organism>
<evidence type="ECO:0000313" key="5">
    <source>
        <dbReference type="Proteomes" id="UP001140091"/>
    </source>
</evidence>
<keyword evidence="5" id="KW-1185">Reference proteome</keyword>
<evidence type="ECO:0000313" key="4">
    <source>
        <dbReference type="EMBL" id="KAJ2936805.1"/>
    </source>
</evidence>
<name>A0A9W8JU57_9AGAR</name>
<dbReference type="AlphaFoldDB" id="A0A9W8JU57"/>
<dbReference type="EMBL" id="JANBPK010000015">
    <property type="protein sequence ID" value="KAJ2936805.1"/>
    <property type="molecule type" value="Genomic_DNA"/>
</dbReference>
<feature type="region of interest" description="Disordered" evidence="2">
    <location>
        <begin position="1"/>
        <end position="37"/>
    </location>
</feature>